<feature type="region of interest" description="Disordered" evidence="10">
    <location>
        <begin position="44"/>
        <end position="70"/>
    </location>
</feature>
<protein>
    <recommendedName>
        <fullName evidence="11">TonB C-terminal domain-containing protein</fullName>
    </recommendedName>
</protein>
<dbReference type="GO" id="GO:0015031">
    <property type="term" value="P:protein transport"/>
    <property type="evidence" value="ECO:0007669"/>
    <property type="project" value="UniProtKB-KW"/>
</dbReference>
<feature type="compositionally biased region" description="Polar residues" evidence="10">
    <location>
        <begin position="44"/>
        <end position="61"/>
    </location>
</feature>
<keyword evidence="7" id="KW-0653">Protein transport</keyword>
<dbReference type="PANTHER" id="PTHR33446">
    <property type="entry name" value="PROTEIN TONB-RELATED"/>
    <property type="match status" value="1"/>
</dbReference>
<dbReference type="EMBL" id="CP023275">
    <property type="protein sequence ID" value="ATB70069.1"/>
    <property type="molecule type" value="Genomic_DNA"/>
</dbReference>
<keyword evidence="6" id="KW-0812">Transmembrane</keyword>
<evidence type="ECO:0000256" key="6">
    <source>
        <dbReference type="ARBA" id="ARBA00022692"/>
    </source>
</evidence>
<evidence type="ECO:0000256" key="1">
    <source>
        <dbReference type="ARBA" id="ARBA00004383"/>
    </source>
</evidence>
<feature type="domain" description="TonB C-terminal" evidence="11">
    <location>
        <begin position="170"/>
        <end position="262"/>
    </location>
</feature>
<dbReference type="KEGG" id="sulj:SJPD1_1964"/>
<comment type="similarity">
    <text evidence="2">Belongs to the TonB family.</text>
</comment>
<evidence type="ECO:0000256" key="4">
    <source>
        <dbReference type="ARBA" id="ARBA00022475"/>
    </source>
</evidence>
<dbReference type="GO" id="GO:0055085">
    <property type="term" value="P:transmembrane transport"/>
    <property type="evidence" value="ECO:0007669"/>
    <property type="project" value="InterPro"/>
</dbReference>
<evidence type="ECO:0000313" key="13">
    <source>
        <dbReference type="Proteomes" id="UP000217349"/>
    </source>
</evidence>
<evidence type="ECO:0000256" key="3">
    <source>
        <dbReference type="ARBA" id="ARBA00022448"/>
    </source>
</evidence>
<keyword evidence="8" id="KW-1133">Transmembrane helix</keyword>
<dbReference type="NCBIfam" id="TIGR01352">
    <property type="entry name" value="tonB_Cterm"/>
    <property type="match status" value="1"/>
</dbReference>
<evidence type="ECO:0000256" key="9">
    <source>
        <dbReference type="ARBA" id="ARBA00023136"/>
    </source>
</evidence>
<feature type="compositionally biased region" description="Low complexity" evidence="10">
    <location>
        <begin position="123"/>
        <end position="141"/>
    </location>
</feature>
<dbReference type="AlphaFoldDB" id="A0A290HXH0"/>
<evidence type="ECO:0000256" key="8">
    <source>
        <dbReference type="ARBA" id="ARBA00022989"/>
    </source>
</evidence>
<evidence type="ECO:0000256" key="2">
    <source>
        <dbReference type="ARBA" id="ARBA00006555"/>
    </source>
</evidence>
<keyword evidence="3" id="KW-0813">Transport</keyword>
<proteinExistence type="inferred from homology"/>
<dbReference type="Pfam" id="PF03544">
    <property type="entry name" value="TonB_C"/>
    <property type="match status" value="1"/>
</dbReference>
<dbReference type="InterPro" id="IPR051045">
    <property type="entry name" value="TonB-dependent_transducer"/>
</dbReference>
<evidence type="ECO:0000256" key="7">
    <source>
        <dbReference type="ARBA" id="ARBA00022927"/>
    </source>
</evidence>
<dbReference type="SUPFAM" id="SSF74653">
    <property type="entry name" value="TolA/TonB C-terminal domain"/>
    <property type="match status" value="1"/>
</dbReference>
<dbReference type="PROSITE" id="PS52015">
    <property type="entry name" value="TONB_CTD"/>
    <property type="match status" value="1"/>
</dbReference>
<organism evidence="12 13">
    <name type="scientific">Sulfurospirillum diekertiae</name>
    <dbReference type="NCBI Taxonomy" id="1854492"/>
    <lineage>
        <taxon>Bacteria</taxon>
        <taxon>Pseudomonadati</taxon>
        <taxon>Campylobacterota</taxon>
        <taxon>Epsilonproteobacteria</taxon>
        <taxon>Campylobacterales</taxon>
        <taxon>Sulfurospirillaceae</taxon>
        <taxon>Sulfurospirillum</taxon>
    </lineage>
</organism>
<comment type="subcellular location">
    <subcellularLocation>
        <location evidence="1">Cell inner membrane</location>
        <topology evidence="1">Single-pass membrane protein</topology>
        <orientation evidence="1">Periplasmic side</orientation>
    </subcellularLocation>
</comment>
<gene>
    <name evidence="12" type="ORF">SJPD1_1964</name>
</gene>
<dbReference type="GO" id="GO:0098797">
    <property type="term" value="C:plasma membrane protein complex"/>
    <property type="evidence" value="ECO:0007669"/>
    <property type="project" value="TreeGrafter"/>
</dbReference>
<keyword evidence="5" id="KW-0997">Cell inner membrane</keyword>
<accession>A0A290HXH0</accession>
<evidence type="ECO:0000313" key="12">
    <source>
        <dbReference type="EMBL" id="ATB70069.1"/>
    </source>
</evidence>
<dbReference type="Proteomes" id="UP000217349">
    <property type="component" value="Chromosome"/>
</dbReference>
<keyword evidence="4" id="KW-1003">Cell membrane</keyword>
<dbReference type="Gene3D" id="3.30.1150.10">
    <property type="match status" value="1"/>
</dbReference>
<evidence type="ECO:0000256" key="5">
    <source>
        <dbReference type="ARBA" id="ARBA00022519"/>
    </source>
</evidence>
<feature type="region of interest" description="Disordered" evidence="10">
    <location>
        <begin position="90"/>
        <end position="153"/>
    </location>
</feature>
<evidence type="ECO:0000256" key="10">
    <source>
        <dbReference type="SAM" id="MobiDB-lite"/>
    </source>
</evidence>
<dbReference type="GO" id="GO:0031992">
    <property type="term" value="F:energy transducer activity"/>
    <property type="evidence" value="ECO:0007669"/>
    <property type="project" value="TreeGrafter"/>
</dbReference>
<dbReference type="InterPro" id="IPR006260">
    <property type="entry name" value="TonB/TolA_C"/>
</dbReference>
<evidence type="ECO:0000259" key="11">
    <source>
        <dbReference type="PROSITE" id="PS52015"/>
    </source>
</evidence>
<name>A0A290HXH0_9BACT</name>
<sequence length="262" mass="28256">MKKAFLASLCVHSIVIALAFYLIKKPYEVEVVTIPLSMATAFETSSQNEPTQEPNDTPAKQQESHVSDVVEPQTPKAFLVEEKPKEVVHTKVIPTPQKPHSAKALTPSKSSELSDTAEVPVQTEAIASSEDATSATSSASSHDGLAQGGASSSASLKSANAEAMDPSMRANFNIIRKKTYERLYYPKASQHALQEGTATLIFKLNASGLVEEIELEHSTGFTELDKIVLKAAHSLQGEKLQSVGKRINIRLSVEFVVPDKAA</sequence>
<dbReference type="PANTHER" id="PTHR33446:SF2">
    <property type="entry name" value="PROTEIN TONB"/>
    <property type="match status" value="1"/>
</dbReference>
<reference evidence="13" key="1">
    <citation type="submission" date="2017-09" db="EMBL/GenBank/DDBJ databases">
        <title>The complete genome of Sulfurospirillum sp. JPD-1.</title>
        <authorList>
            <person name="Goris T."/>
        </authorList>
    </citation>
    <scope>NUCLEOTIDE SEQUENCE [LARGE SCALE GENOMIC DNA]</scope>
    <source>
        <strain evidence="13">JPD-1</strain>
    </source>
</reference>
<keyword evidence="9" id="KW-0472">Membrane</keyword>
<dbReference type="InterPro" id="IPR037682">
    <property type="entry name" value="TonB_C"/>
</dbReference>
<dbReference type="RefSeq" id="WP_168171352.1">
    <property type="nucleotide sequence ID" value="NZ_CP023275.1"/>
</dbReference>